<feature type="binding site" evidence="17">
    <location>
        <position position="245"/>
    </location>
    <ligand>
        <name>Zn(2+)</name>
        <dbReference type="ChEBI" id="CHEBI:29105"/>
    </ligand>
</feature>
<keyword evidence="10 17" id="KW-0479">Metal-binding</keyword>
<dbReference type="PATRIC" id="fig|136160.3.peg.2649"/>
<comment type="caution">
    <text evidence="17">Lacks conserved residue(s) required for the propagation of feature annotation.</text>
</comment>
<comment type="cofactor">
    <cofactor evidence="2 17">
        <name>NAD(+)</name>
        <dbReference type="ChEBI" id="CHEBI:57540"/>
    </cofactor>
</comment>
<dbReference type="UniPathway" id="UPA00053">
    <property type="reaction ID" value="UER00085"/>
</dbReference>
<dbReference type="Pfam" id="PF01761">
    <property type="entry name" value="DHQ_synthase"/>
    <property type="match status" value="1"/>
</dbReference>
<dbReference type="EC" id="4.2.3.4" evidence="6 17"/>
<keyword evidence="11 17" id="KW-0547">Nucleotide-binding</keyword>
<dbReference type="SUPFAM" id="SSF56796">
    <property type="entry name" value="Dehydroquinate synthase-like"/>
    <property type="match status" value="1"/>
</dbReference>
<name>A0A0M0KKD1_ALKHA</name>
<dbReference type="InterPro" id="IPR016037">
    <property type="entry name" value="DHQ_synth_AroB"/>
</dbReference>
<feature type="domain" description="3-dehydroquinate synthase C-terminal" evidence="19">
    <location>
        <begin position="179"/>
        <end position="322"/>
    </location>
</feature>
<evidence type="ECO:0000256" key="12">
    <source>
        <dbReference type="ARBA" id="ARBA00022833"/>
    </source>
</evidence>
<dbReference type="GO" id="GO:0046872">
    <property type="term" value="F:metal ion binding"/>
    <property type="evidence" value="ECO:0007669"/>
    <property type="project" value="UniProtKB-KW"/>
</dbReference>
<feature type="binding site" evidence="17">
    <location>
        <position position="262"/>
    </location>
    <ligand>
        <name>Zn(2+)</name>
        <dbReference type="ChEBI" id="CHEBI:29105"/>
    </ligand>
</feature>
<evidence type="ECO:0000256" key="15">
    <source>
        <dbReference type="ARBA" id="ARBA00023239"/>
    </source>
</evidence>
<dbReference type="GO" id="GO:0000166">
    <property type="term" value="F:nucleotide binding"/>
    <property type="evidence" value="ECO:0007669"/>
    <property type="project" value="UniProtKB-KW"/>
</dbReference>
<dbReference type="PANTHER" id="PTHR43622">
    <property type="entry name" value="3-DEHYDROQUINATE SYNTHASE"/>
    <property type="match status" value="1"/>
</dbReference>
<feature type="binding site" evidence="17">
    <location>
        <begin position="128"/>
        <end position="129"/>
    </location>
    <ligand>
        <name>NAD(+)</name>
        <dbReference type="ChEBI" id="CHEBI:57540"/>
    </ligand>
</feature>
<dbReference type="InterPro" id="IPR030960">
    <property type="entry name" value="DHQS/DOIS_N"/>
</dbReference>
<keyword evidence="8 17" id="KW-0963">Cytoplasm</keyword>
<dbReference type="EMBL" id="LILD01000001">
    <property type="protein sequence ID" value="KOO39346.1"/>
    <property type="molecule type" value="Genomic_DNA"/>
</dbReference>
<comment type="pathway">
    <text evidence="4 17">Metabolic intermediate biosynthesis; chorismate biosynthesis; chorismate from D-erythrose 4-phosphate and phosphoenolpyruvate: step 2/7.</text>
</comment>
<dbReference type="InterPro" id="IPR030963">
    <property type="entry name" value="DHQ_synth_fam"/>
</dbReference>
<evidence type="ECO:0000256" key="8">
    <source>
        <dbReference type="ARBA" id="ARBA00022490"/>
    </source>
</evidence>
<keyword evidence="13 17" id="KW-0520">NAD</keyword>
<reference evidence="20" key="1">
    <citation type="submission" date="2015-08" db="EMBL/GenBank/DDBJ databases">
        <title>Complete DNA Sequence of Pseudomonas syringae pv. actinidiae, the Causal Agent of Kiwifruit Canker Disease.</title>
        <authorList>
            <person name="Rikkerink E.H.A."/>
            <person name="Fineran P.C."/>
        </authorList>
    </citation>
    <scope>NUCLEOTIDE SEQUENCE</scope>
    <source>
        <strain evidence="20">DSM 13666</strain>
    </source>
</reference>
<keyword evidence="9 17" id="KW-0028">Amino-acid biosynthesis</keyword>
<comment type="similarity">
    <text evidence="5 17">Belongs to the sugar phosphate cyclases superfamily. Dehydroquinate synthase family.</text>
</comment>
<comment type="function">
    <text evidence="17">Catalyzes the conversion of 3-deoxy-D-arabino-heptulosonate 7-phosphate (DAHP) to dehydroquinate (DHQ).</text>
</comment>
<proteinExistence type="inferred from homology"/>
<comment type="catalytic activity">
    <reaction evidence="1 17">
        <text>7-phospho-2-dehydro-3-deoxy-D-arabino-heptonate = 3-dehydroquinate + phosphate</text>
        <dbReference type="Rhea" id="RHEA:21968"/>
        <dbReference type="ChEBI" id="CHEBI:32364"/>
        <dbReference type="ChEBI" id="CHEBI:43474"/>
        <dbReference type="ChEBI" id="CHEBI:58394"/>
        <dbReference type="EC" id="4.2.3.4"/>
    </reaction>
</comment>
<dbReference type="Gene3D" id="1.20.1090.10">
    <property type="entry name" value="Dehydroquinate synthase-like - alpha domain"/>
    <property type="match status" value="1"/>
</dbReference>
<feature type="binding site" evidence="17">
    <location>
        <position position="182"/>
    </location>
    <ligand>
        <name>Zn(2+)</name>
        <dbReference type="ChEBI" id="CHEBI:29105"/>
    </ligand>
</feature>
<evidence type="ECO:0000256" key="4">
    <source>
        <dbReference type="ARBA" id="ARBA00004661"/>
    </source>
</evidence>
<feature type="binding site" evidence="17">
    <location>
        <position position="140"/>
    </location>
    <ligand>
        <name>NAD(+)</name>
        <dbReference type="ChEBI" id="CHEBI:57540"/>
    </ligand>
</feature>
<organism evidence="20">
    <name type="scientific">Halalkalibacterium halodurans</name>
    <name type="common">Bacillus halodurans</name>
    <dbReference type="NCBI Taxonomy" id="86665"/>
    <lineage>
        <taxon>Bacteria</taxon>
        <taxon>Bacillati</taxon>
        <taxon>Bacillota</taxon>
        <taxon>Bacilli</taxon>
        <taxon>Bacillales</taxon>
        <taxon>Bacillaceae</taxon>
        <taxon>Halalkalibacterium (ex Joshi et al. 2022)</taxon>
    </lineage>
</organism>
<comment type="subcellular location">
    <subcellularLocation>
        <location evidence="3 17">Cytoplasm</location>
    </subcellularLocation>
</comment>
<comment type="caution">
    <text evidence="20">The sequence shown here is derived from an EMBL/GenBank/DDBJ whole genome shotgun (WGS) entry which is preliminary data.</text>
</comment>
<dbReference type="InterPro" id="IPR050071">
    <property type="entry name" value="Dehydroquinate_synthase"/>
</dbReference>
<dbReference type="HAMAP" id="MF_00110">
    <property type="entry name" value="DHQ_synthase"/>
    <property type="match status" value="1"/>
</dbReference>
<evidence type="ECO:0000259" key="19">
    <source>
        <dbReference type="Pfam" id="PF24621"/>
    </source>
</evidence>
<evidence type="ECO:0000256" key="1">
    <source>
        <dbReference type="ARBA" id="ARBA00001393"/>
    </source>
</evidence>
<evidence type="ECO:0000256" key="11">
    <source>
        <dbReference type="ARBA" id="ARBA00022741"/>
    </source>
</evidence>
<dbReference type="GO" id="GO:0008652">
    <property type="term" value="P:amino acid biosynthetic process"/>
    <property type="evidence" value="ECO:0007669"/>
    <property type="project" value="UniProtKB-KW"/>
</dbReference>
<dbReference type="InterPro" id="IPR056179">
    <property type="entry name" value="DHQS_C"/>
</dbReference>
<keyword evidence="14 17" id="KW-0057">Aromatic amino acid biosynthesis</keyword>
<dbReference type="PANTHER" id="PTHR43622:SF7">
    <property type="entry name" value="3-DEHYDROQUINATE SYNTHASE, CHLOROPLASTIC"/>
    <property type="match status" value="1"/>
</dbReference>
<evidence type="ECO:0000256" key="10">
    <source>
        <dbReference type="ARBA" id="ARBA00022723"/>
    </source>
</evidence>
<keyword evidence="15 17" id="KW-0456">Lyase</keyword>
<dbReference type="AlphaFoldDB" id="A0A0M0KKD1"/>
<accession>A0A0M0KKD1</accession>
<dbReference type="Pfam" id="PF24621">
    <property type="entry name" value="DHQS_C"/>
    <property type="match status" value="1"/>
</dbReference>
<dbReference type="GO" id="GO:0005737">
    <property type="term" value="C:cytoplasm"/>
    <property type="evidence" value="ECO:0007669"/>
    <property type="project" value="UniProtKB-SubCell"/>
</dbReference>
<evidence type="ECO:0000256" key="3">
    <source>
        <dbReference type="ARBA" id="ARBA00004496"/>
    </source>
</evidence>
<dbReference type="CDD" id="cd08195">
    <property type="entry name" value="DHQS"/>
    <property type="match status" value="1"/>
</dbReference>
<gene>
    <name evidence="17" type="primary">aroB</name>
    <name evidence="20" type="ORF">AMD02_11205</name>
</gene>
<evidence type="ECO:0000256" key="16">
    <source>
        <dbReference type="ARBA" id="ARBA00023285"/>
    </source>
</evidence>
<evidence type="ECO:0000256" key="6">
    <source>
        <dbReference type="ARBA" id="ARBA00013031"/>
    </source>
</evidence>
<dbReference type="Gene3D" id="3.40.50.1970">
    <property type="match status" value="1"/>
</dbReference>
<evidence type="ECO:0000256" key="14">
    <source>
        <dbReference type="ARBA" id="ARBA00023141"/>
    </source>
</evidence>
<evidence type="ECO:0000259" key="18">
    <source>
        <dbReference type="Pfam" id="PF01761"/>
    </source>
</evidence>
<dbReference type="GO" id="GO:0009423">
    <property type="term" value="P:chorismate biosynthetic process"/>
    <property type="evidence" value="ECO:0007669"/>
    <property type="project" value="UniProtKB-UniRule"/>
</dbReference>
<evidence type="ECO:0000256" key="7">
    <source>
        <dbReference type="ARBA" id="ARBA00017684"/>
    </source>
</evidence>
<evidence type="ECO:0000256" key="13">
    <source>
        <dbReference type="ARBA" id="ARBA00023027"/>
    </source>
</evidence>
<protein>
    <recommendedName>
        <fullName evidence="7 17">3-dehydroquinate synthase</fullName>
        <shortName evidence="17">DHQS</shortName>
        <ecNumber evidence="6 17">4.2.3.4</ecNumber>
    </recommendedName>
</protein>
<dbReference type="GO" id="GO:0009073">
    <property type="term" value="P:aromatic amino acid family biosynthetic process"/>
    <property type="evidence" value="ECO:0007669"/>
    <property type="project" value="UniProtKB-KW"/>
</dbReference>
<keyword evidence="16 17" id="KW-0170">Cobalt</keyword>
<dbReference type="FunFam" id="3.40.50.1970:FF:000001">
    <property type="entry name" value="3-dehydroquinate synthase"/>
    <property type="match status" value="1"/>
</dbReference>
<comment type="cofactor">
    <cofactor evidence="17">
        <name>Co(2+)</name>
        <dbReference type="ChEBI" id="CHEBI:48828"/>
    </cofactor>
    <cofactor evidence="17">
        <name>Zn(2+)</name>
        <dbReference type="ChEBI" id="CHEBI:29105"/>
    </cofactor>
    <text evidence="17">Binds 1 divalent metal cation per subunit. Can use either Co(2+) or Zn(2+).</text>
</comment>
<dbReference type="PIRSF" id="PIRSF001455">
    <property type="entry name" value="DHQ_synth"/>
    <property type="match status" value="1"/>
</dbReference>
<dbReference type="GO" id="GO:0003856">
    <property type="term" value="F:3-dehydroquinate synthase activity"/>
    <property type="evidence" value="ECO:0007669"/>
    <property type="project" value="UniProtKB-UniRule"/>
</dbReference>
<evidence type="ECO:0000313" key="20">
    <source>
        <dbReference type="EMBL" id="KOO39346.1"/>
    </source>
</evidence>
<dbReference type="RefSeq" id="WP_053431354.1">
    <property type="nucleotide sequence ID" value="NZ_JARMVX010000029.1"/>
</dbReference>
<evidence type="ECO:0000256" key="17">
    <source>
        <dbReference type="HAMAP-Rule" id="MF_00110"/>
    </source>
</evidence>
<evidence type="ECO:0000256" key="5">
    <source>
        <dbReference type="ARBA" id="ARBA00005412"/>
    </source>
</evidence>
<feature type="domain" description="3-dehydroquinate synthase N-terminal" evidence="18">
    <location>
        <begin position="66"/>
        <end position="177"/>
    </location>
</feature>
<sequence>MPVLTVHTSSKVYNVTVKSGVLSQIGSYIAPLRPSAILIVTDDQVADLYLDTVKSSLHNLAPLHAVVLPNGEETKSFDNYYALQTAALEYGLDRKSMIIALGGGVIGDLAGFVAATYMRGIAYVQVPTTLLAHDSSVGGKVAINHPLGKNMIGAFHQPEAVLYDPQVFATLPEREWRSGFAEVVKHGLIKDAAFYAWLQKYINDFSRIQGEIAEELLLRSIQVKANIVAADEKEKGERALLNLGHTLGHAIEAELGYGKITHGEAVVIGIIFAMKLSEKVYHQSLPIQDLEKWLKFLGYETRIPKGLDTGALIGTMKKDKKVERGVIRFVLLEEVGHAVIKEVDEQLIRELLNVEIEEETT</sequence>
<dbReference type="NCBIfam" id="TIGR01357">
    <property type="entry name" value="aroB"/>
    <property type="match status" value="1"/>
</dbReference>
<evidence type="ECO:0000256" key="9">
    <source>
        <dbReference type="ARBA" id="ARBA00022605"/>
    </source>
</evidence>
<feature type="binding site" evidence="17">
    <location>
        <position position="149"/>
    </location>
    <ligand>
        <name>NAD(+)</name>
        <dbReference type="ChEBI" id="CHEBI:57540"/>
    </ligand>
</feature>
<keyword evidence="12 17" id="KW-0862">Zinc</keyword>
<evidence type="ECO:0000256" key="2">
    <source>
        <dbReference type="ARBA" id="ARBA00001911"/>
    </source>
</evidence>
<feature type="binding site" evidence="17">
    <location>
        <begin position="104"/>
        <end position="108"/>
    </location>
    <ligand>
        <name>NAD(+)</name>
        <dbReference type="ChEBI" id="CHEBI:57540"/>
    </ligand>
</feature>